<dbReference type="EMBL" id="BARU01002482">
    <property type="protein sequence ID" value="GAH28735.1"/>
    <property type="molecule type" value="Genomic_DNA"/>
</dbReference>
<dbReference type="Pfam" id="PF03780">
    <property type="entry name" value="Asp23"/>
    <property type="match status" value="1"/>
</dbReference>
<sequence length="119" mass="12906">MNISKQIEIGEVIISSDVLETIVGIATHKVDGVAPLEKGFVSSIKDKLGKKIITKGISVKVENSKAIVDVNISVNYGKNLMEIAKKVQEEVEKAIKTMTNLEVKNVNVTVSEVNITAEK</sequence>
<comment type="caution">
    <text evidence="1">The sequence shown here is derived from an EMBL/GenBank/DDBJ whole genome shotgun (WGS) entry which is preliminary data.</text>
</comment>
<proteinExistence type="predicted"/>
<dbReference type="PANTHER" id="PTHR34297">
    <property type="entry name" value="HYPOTHETICAL CYTOSOLIC PROTEIN-RELATED"/>
    <property type="match status" value="1"/>
</dbReference>
<dbReference type="InterPro" id="IPR005531">
    <property type="entry name" value="Asp23"/>
</dbReference>
<reference evidence="1" key="1">
    <citation type="journal article" date="2014" name="Front. Microbiol.">
        <title>High frequency of phylogenetically diverse reductive dehalogenase-homologous genes in deep subseafloor sedimentary metagenomes.</title>
        <authorList>
            <person name="Kawai M."/>
            <person name="Futagami T."/>
            <person name="Toyoda A."/>
            <person name="Takaki Y."/>
            <person name="Nishi S."/>
            <person name="Hori S."/>
            <person name="Arai W."/>
            <person name="Tsubouchi T."/>
            <person name="Morono Y."/>
            <person name="Uchiyama I."/>
            <person name="Ito T."/>
            <person name="Fujiyama A."/>
            <person name="Inagaki F."/>
            <person name="Takami H."/>
        </authorList>
    </citation>
    <scope>NUCLEOTIDE SEQUENCE</scope>
    <source>
        <strain evidence="1">Expedition CK06-06</strain>
    </source>
</reference>
<organism evidence="1">
    <name type="scientific">marine sediment metagenome</name>
    <dbReference type="NCBI Taxonomy" id="412755"/>
    <lineage>
        <taxon>unclassified sequences</taxon>
        <taxon>metagenomes</taxon>
        <taxon>ecological metagenomes</taxon>
    </lineage>
</organism>
<protein>
    <recommendedName>
        <fullName evidence="2">Asp23/Gls24 family envelope stress response protein</fullName>
    </recommendedName>
</protein>
<dbReference type="PANTHER" id="PTHR34297:SF1">
    <property type="entry name" value="ASP23_GLS24 FAMILY ENVELOPE STRESS RESPONSE PROTEIN"/>
    <property type="match status" value="1"/>
</dbReference>
<evidence type="ECO:0008006" key="2">
    <source>
        <dbReference type="Google" id="ProtNLM"/>
    </source>
</evidence>
<gene>
    <name evidence="1" type="ORF">S03H2_05839</name>
</gene>
<evidence type="ECO:0000313" key="1">
    <source>
        <dbReference type="EMBL" id="GAH28735.1"/>
    </source>
</evidence>
<name>X1F842_9ZZZZ</name>
<dbReference type="AlphaFoldDB" id="X1F842"/>
<accession>X1F842</accession>